<protein>
    <submittedName>
        <fullName evidence="2">Uncharacterized protein</fullName>
    </submittedName>
</protein>
<dbReference type="Proteomes" id="UP000234331">
    <property type="component" value="Unassembled WGS sequence"/>
</dbReference>
<dbReference type="AlphaFoldDB" id="A0A2I2KI50"/>
<evidence type="ECO:0000256" key="1">
    <source>
        <dbReference type="SAM" id="MobiDB-lite"/>
    </source>
</evidence>
<feature type="region of interest" description="Disordered" evidence="1">
    <location>
        <begin position="235"/>
        <end position="255"/>
    </location>
</feature>
<accession>A0A2I2KI50</accession>
<sequence>MDPVREGEVRLKLYLCLALLATRDPYDICGVHPWSWARALGLSDPDKAGTRRINDALDWLRAARLIELERHSDGKPTVTLLSPAGDGGRYRDRSGPAFGNRYVSLPVGFWIWEWITTLSATGVALLLVLLDLQGGYDEDDPPWISGHDKNRYGLSAATWTRATTELTDAGLLTVRREWRGHDFDRPKLRNTFWIDEERLDHPLGELLTPDEEDALLPPELAAYLRNARLAQADRQAARSAFRTPRRKRMASGARR</sequence>
<organism evidence="2 3">
    <name type="scientific">Frankia canadensis</name>
    <dbReference type="NCBI Taxonomy" id="1836972"/>
    <lineage>
        <taxon>Bacteria</taxon>
        <taxon>Bacillati</taxon>
        <taxon>Actinomycetota</taxon>
        <taxon>Actinomycetes</taxon>
        <taxon>Frankiales</taxon>
        <taxon>Frankiaceae</taxon>
        <taxon>Frankia</taxon>
    </lineage>
</organism>
<reference evidence="2 3" key="1">
    <citation type="submission" date="2017-06" db="EMBL/GenBank/DDBJ databases">
        <authorList>
            <person name="Kim H.J."/>
            <person name="Triplett B.A."/>
        </authorList>
    </citation>
    <scope>NUCLEOTIDE SEQUENCE [LARGE SCALE GENOMIC DNA]</scope>
    <source>
        <strain evidence="2">FRACA_ARgP5</strain>
    </source>
</reference>
<feature type="compositionally biased region" description="Basic residues" evidence="1">
    <location>
        <begin position="243"/>
        <end position="255"/>
    </location>
</feature>
<keyword evidence="3" id="KW-1185">Reference proteome</keyword>
<dbReference type="EMBL" id="FZMO01000001">
    <property type="protein sequence ID" value="SNQ45347.1"/>
    <property type="molecule type" value="Genomic_DNA"/>
</dbReference>
<name>A0A2I2KI50_9ACTN</name>
<evidence type="ECO:0000313" key="2">
    <source>
        <dbReference type="EMBL" id="SNQ45347.1"/>
    </source>
</evidence>
<gene>
    <name evidence="2" type="ORF">FRACA_10106</name>
</gene>
<proteinExistence type="predicted"/>
<evidence type="ECO:0000313" key="3">
    <source>
        <dbReference type="Proteomes" id="UP000234331"/>
    </source>
</evidence>